<name>A0AB34UBR2_PSEA0</name>
<accession>A0AB34UBR2</accession>
<gene>
    <name evidence="1" type="ORF">ALO67_05456</name>
</gene>
<sequence>MSVNNSLLNRAQGEQRPGAQCHSQFRAGFSGAKYHAQPCPRMAGGSIWRLRWVCWPPAMKAFRTVALEPEAIARALVYAIEQPDGADVSEIVVRLTGRAY</sequence>
<evidence type="ECO:0000313" key="1">
    <source>
        <dbReference type="EMBL" id="KPX57376.1"/>
    </source>
</evidence>
<proteinExistence type="predicted"/>
<dbReference type="EMBL" id="LJQN01000040">
    <property type="protein sequence ID" value="KPX57376.1"/>
    <property type="molecule type" value="Genomic_DNA"/>
</dbReference>
<organism evidence="1 2">
    <name type="scientific">Pseudomonas amygdali pv. hibisci</name>
    <dbReference type="NCBI Taxonomy" id="251723"/>
    <lineage>
        <taxon>Bacteria</taxon>
        <taxon>Pseudomonadati</taxon>
        <taxon>Pseudomonadota</taxon>
        <taxon>Gammaproteobacteria</taxon>
        <taxon>Pseudomonadales</taxon>
        <taxon>Pseudomonadaceae</taxon>
        <taxon>Pseudomonas</taxon>
        <taxon>Pseudomonas amygdali</taxon>
    </lineage>
</organism>
<evidence type="ECO:0000313" key="2">
    <source>
        <dbReference type="Proteomes" id="UP000050545"/>
    </source>
</evidence>
<dbReference type="Proteomes" id="UP000050545">
    <property type="component" value="Unassembled WGS sequence"/>
</dbReference>
<dbReference type="AlphaFoldDB" id="A0AB34UBR2"/>
<reference evidence="1 2" key="1">
    <citation type="submission" date="2015-09" db="EMBL/GenBank/DDBJ databases">
        <title>Genome announcement of multiple Pseudomonas syringae strains.</title>
        <authorList>
            <person name="Thakur S."/>
            <person name="Wang P.W."/>
            <person name="Gong Y."/>
            <person name="Weir B.S."/>
            <person name="Guttman D.S."/>
        </authorList>
    </citation>
    <scope>NUCLEOTIDE SEQUENCE [LARGE SCALE GENOMIC DNA]</scope>
    <source>
        <strain evidence="1 2">ICMP9623</strain>
    </source>
</reference>
<protein>
    <submittedName>
        <fullName evidence="1">Short-chain dehydrogenase</fullName>
    </submittedName>
</protein>
<comment type="caution">
    <text evidence="1">The sequence shown here is derived from an EMBL/GenBank/DDBJ whole genome shotgun (WGS) entry which is preliminary data.</text>
</comment>